<proteinExistence type="inferred from homology"/>
<evidence type="ECO:0000259" key="7">
    <source>
        <dbReference type="SMART" id="SM00852"/>
    </source>
</evidence>
<keyword evidence="6" id="KW-0460">Magnesium</keyword>
<dbReference type="GO" id="GO:0005829">
    <property type="term" value="C:cytosol"/>
    <property type="evidence" value="ECO:0007669"/>
    <property type="project" value="TreeGrafter"/>
</dbReference>
<comment type="catalytic activity">
    <reaction evidence="5">
        <text>adenylyl-molybdopterin + molybdate = Mo-molybdopterin + AMP + H(+)</text>
        <dbReference type="Rhea" id="RHEA:35047"/>
        <dbReference type="ChEBI" id="CHEBI:15378"/>
        <dbReference type="ChEBI" id="CHEBI:36264"/>
        <dbReference type="ChEBI" id="CHEBI:62727"/>
        <dbReference type="ChEBI" id="CHEBI:71302"/>
        <dbReference type="ChEBI" id="CHEBI:456215"/>
        <dbReference type="EC" id="2.10.1.1"/>
    </reaction>
</comment>
<comment type="function">
    <text evidence="1 6">Catalyzes the insertion of molybdate into adenylated molybdopterin with the concomitant release of AMP.</text>
</comment>
<dbReference type="EC" id="2.10.1.1" evidence="6"/>
<dbReference type="Pfam" id="PF00994">
    <property type="entry name" value="MoCF_biosynth"/>
    <property type="match status" value="1"/>
</dbReference>
<dbReference type="SUPFAM" id="SSF63867">
    <property type="entry name" value="MoeA C-terminal domain-like"/>
    <property type="match status" value="1"/>
</dbReference>
<dbReference type="AlphaFoldDB" id="A0A1I5LU19"/>
<keyword evidence="9" id="KW-1185">Reference proteome</keyword>
<dbReference type="SMART" id="SM00852">
    <property type="entry name" value="MoCF_biosynth"/>
    <property type="match status" value="1"/>
</dbReference>
<keyword evidence="6" id="KW-0479">Metal-binding</keyword>
<dbReference type="Gene3D" id="3.40.980.10">
    <property type="entry name" value="MoaB/Mog-like domain"/>
    <property type="match status" value="1"/>
</dbReference>
<dbReference type="InterPro" id="IPR036135">
    <property type="entry name" value="MoeA_linker/N_sf"/>
</dbReference>
<comment type="cofactor">
    <cofactor evidence="6">
        <name>Mg(2+)</name>
        <dbReference type="ChEBI" id="CHEBI:18420"/>
    </cofactor>
</comment>
<dbReference type="PANTHER" id="PTHR10192">
    <property type="entry name" value="MOLYBDOPTERIN BIOSYNTHESIS PROTEIN"/>
    <property type="match status" value="1"/>
</dbReference>
<sequence length="413" mass="44599">MISYSEALKRLLHCAPLPTTSLPIQQACGFVTADRITSPQSVPPFTNSSMDGFAIRSEELATATPNAPVILTIVGSTAAGESPANAKGGTWEIMTGAALPQGYDAVVKIEDVECVGDRVRFTAPIGKGENVRLAGQDFNLGDVVVSPGDIIGPAQIMALAAVGQKNVTVHRKPSITLLNTGKELVQNTDIPLKPGQIRDASGPYLMTMLEALRYGANYGGLVPDDDKLFRARLEDILAEGAADVVISTGAVSAGKFDFIPDILRTLGAEIVFHKVTNRPGKPVLYARFANGIHYLGLPGNPVSTAVGSRFFALPLFRHLQALPEEKPLMARLLTQTRKVQGLRFFCKAHASVSEDQSLQVEVFDGQESFRIKPMLQANCWAVFDEDRSEIAPGETVAIYPLMPDRWMLRPLYA</sequence>
<dbReference type="Proteomes" id="UP000199236">
    <property type="component" value="Unassembled WGS sequence"/>
</dbReference>
<dbReference type="InterPro" id="IPR001453">
    <property type="entry name" value="MoaB/Mog_dom"/>
</dbReference>
<dbReference type="Gene3D" id="2.170.190.11">
    <property type="entry name" value="Molybdopterin biosynthesis moea protein, domain 3"/>
    <property type="match status" value="1"/>
</dbReference>
<evidence type="ECO:0000313" key="8">
    <source>
        <dbReference type="EMBL" id="SFP00770.1"/>
    </source>
</evidence>
<dbReference type="GO" id="GO:0006777">
    <property type="term" value="P:Mo-molybdopterin cofactor biosynthetic process"/>
    <property type="evidence" value="ECO:0007669"/>
    <property type="project" value="UniProtKB-UniRule"/>
</dbReference>
<evidence type="ECO:0000256" key="4">
    <source>
        <dbReference type="ARBA" id="ARBA00023150"/>
    </source>
</evidence>
<dbReference type="Pfam" id="PF03453">
    <property type="entry name" value="MoeA_N"/>
    <property type="match status" value="1"/>
</dbReference>
<name>A0A1I5LU19_9HYPH</name>
<dbReference type="STRING" id="655353.SAMN04488056_11815"/>
<protein>
    <recommendedName>
        <fullName evidence="6">Molybdopterin molybdenumtransferase</fullName>
        <ecNumber evidence="6">2.10.1.1</ecNumber>
    </recommendedName>
</protein>
<dbReference type="SUPFAM" id="SSF53218">
    <property type="entry name" value="Molybdenum cofactor biosynthesis proteins"/>
    <property type="match status" value="1"/>
</dbReference>
<dbReference type="UniPathway" id="UPA00344"/>
<dbReference type="CDD" id="cd00887">
    <property type="entry name" value="MoeA"/>
    <property type="match status" value="1"/>
</dbReference>
<keyword evidence="6" id="KW-0500">Molybdenum</keyword>
<keyword evidence="4 6" id="KW-0501">Molybdenum cofactor biosynthesis</keyword>
<dbReference type="GO" id="GO:0061599">
    <property type="term" value="F:molybdopterin molybdotransferase activity"/>
    <property type="evidence" value="ECO:0007669"/>
    <property type="project" value="UniProtKB-UniRule"/>
</dbReference>
<dbReference type="InterPro" id="IPR005111">
    <property type="entry name" value="MoeA_C_domain_IV"/>
</dbReference>
<gene>
    <name evidence="8" type="ORF">SAMN04488056_11815</name>
</gene>
<dbReference type="NCBIfam" id="NF045515">
    <property type="entry name" value="Glp_gephyrin"/>
    <property type="match status" value="1"/>
</dbReference>
<evidence type="ECO:0000256" key="3">
    <source>
        <dbReference type="ARBA" id="ARBA00010763"/>
    </source>
</evidence>
<dbReference type="InterPro" id="IPR036425">
    <property type="entry name" value="MoaB/Mog-like_dom_sf"/>
</dbReference>
<keyword evidence="6 8" id="KW-0808">Transferase</keyword>
<feature type="domain" description="MoaB/Mog" evidence="7">
    <location>
        <begin position="176"/>
        <end position="318"/>
    </location>
</feature>
<dbReference type="Pfam" id="PF03454">
    <property type="entry name" value="MoeA_C"/>
    <property type="match status" value="1"/>
</dbReference>
<comment type="pathway">
    <text evidence="2 6">Cofactor biosynthesis; molybdopterin biosynthesis.</text>
</comment>
<evidence type="ECO:0000256" key="5">
    <source>
        <dbReference type="ARBA" id="ARBA00047317"/>
    </source>
</evidence>
<dbReference type="InterPro" id="IPR038987">
    <property type="entry name" value="MoeA-like"/>
</dbReference>
<dbReference type="InterPro" id="IPR005110">
    <property type="entry name" value="MoeA_linker/N"/>
</dbReference>
<dbReference type="SUPFAM" id="SSF63882">
    <property type="entry name" value="MoeA N-terminal region -like"/>
    <property type="match status" value="1"/>
</dbReference>
<reference evidence="8 9" key="1">
    <citation type="submission" date="2016-10" db="EMBL/GenBank/DDBJ databases">
        <authorList>
            <person name="de Groot N.N."/>
        </authorList>
    </citation>
    <scope>NUCLEOTIDE SEQUENCE [LARGE SCALE GENOMIC DNA]</scope>
    <source>
        <strain evidence="8 9">CGMCC 1.9157</strain>
    </source>
</reference>
<evidence type="ECO:0000256" key="1">
    <source>
        <dbReference type="ARBA" id="ARBA00002901"/>
    </source>
</evidence>
<evidence type="ECO:0000313" key="9">
    <source>
        <dbReference type="Proteomes" id="UP000199236"/>
    </source>
</evidence>
<dbReference type="EMBL" id="FOVR01000018">
    <property type="protein sequence ID" value="SFP00770.1"/>
    <property type="molecule type" value="Genomic_DNA"/>
</dbReference>
<evidence type="ECO:0000256" key="6">
    <source>
        <dbReference type="RuleBase" id="RU365090"/>
    </source>
</evidence>
<dbReference type="GO" id="GO:0046872">
    <property type="term" value="F:metal ion binding"/>
    <property type="evidence" value="ECO:0007669"/>
    <property type="project" value="UniProtKB-UniRule"/>
</dbReference>
<dbReference type="InterPro" id="IPR036688">
    <property type="entry name" value="MoeA_C_domain_IV_sf"/>
</dbReference>
<organism evidence="8 9">
    <name type="scientific">Cohaesibacter marisflavi</name>
    <dbReference type="NCBI Taxonomy" id="655353"/>
    <lineage>
        <taxon>Bacteria</taxon>
        <taxon>Pseudomonadati</taxon>
        <taxon>Pseudomonadota</taxon>
        <taxon>Alphaproteobacteria</taxon>
        <taxon>Hyphomicrobiales</taxon>
        <taxon>Cohaesibacteraceae</taxon>
    </lineage>
</organism>
<dbReference type="OrthoDB" id="9804758at2"/>
<dbReference type="PANTHER" id="PTHR10192:SF5">
    <property type="entry name" value="GEPHYRIN"/>
    <property type="match status" value="1"/>
</dbReference>
<dbReference type="Gene3D" id="3.90.105.10">
    <property type="entry name" value="Molybdopterin biosynthesis moea protein, domain 2"/>
    <property type="match status" value="1"/>
</dbReference>
<accession>A0A1I5LU19</accession>
<dbReference type="Gene3D" id="2.40.340.10">
    <property type="entry name" value="MoeA, C-terminal, domain IV"/>
    <property type="match status" value="1"/>
</dbReference>
<evidence type="ECO:0000256" key="2">
    <source>
        <dbReference type="ARBA" id="ARBA00005046"/>
    </source>
</evidence>
<comment type="similarity">
    <text evidence="3 6">Belongs to the MoeA family.</text>
</comment>
<dbReference type="RefSeq" id="WP_090075377.1">
    <property type="nucleotide sequence ID" value="NZ_FOVR01000018.1"/>
</dbReference>